<evidence type="ECO:0000256" key="3">
    <source>
        <dbReference type="ARBA" id="ARBA00022448"/>
    </source>
</evidence>
<dbReference type="Proteomes" id="UP000282184">
    <property type="component" value="Unassembled WGS sequence"/>
</dbReference>
<keyword evidence="4" id="KW-1003">Cell membrane</keyword>
<comment type="similarity">
    <text evidence="2">Belongs to the TonB family.</text>
</comment>
<sequence>MPTAIRLSPRGLLLGGLLLSLAGPVAAQQKPAAKPATPKPAATPPRIYESYELQTPPEYAEGRFALQQYLKTQLQLPADVKENRVRGSVTVAAVVQPDGRLTDAYILRGLSPECNAEALRLMKAMPRWRPARRNDEAVAARIQQSIAFEPPRPATDHAEAQAGGRVVEEVVESKVYTYVEQMPQPIGGMDYLTQYINASLRYPAEAVQKQVEGKVFVNFVVGPQGQISNAKVTKGIGAGCDEEAVRVISQMPAWAPGKQNGRAVSVSYTLPVTFSLQSTPGAPGAATPPLPTLPKPEDKIYTYVEQMPAVAGAPQTTIAAALQAAVVLPKEVTQGGQSGRVYLSFVVSREGKAEDAKIIRPLCPACDAAALAAVERLPLLTPGRQNGQPVRVQLTQTLQLYGPNHVFELREAATPAAFTGGPTALRQYLTDKLREPEVLKKENLRGVVEVRFVVQADGKVGAAEVLRPLCRSCDDEALRLVRAMPAWQPARNAAGQPIAVRQSVVVTMPVAENARKADTQN</sequence>
<dbReference type="InterPro" id="IPR051045">
    <property type="entry name" value="TonB-dependent_transducer"/>
</dbReference>
<reference evidence="12 13" key="1">
    <citation type="submission" date="2018-12" db="EMBL/GenBank/DDBJ databases">
        <title>Hymenobacter gummosus sp. nov., isolated from a spring.</title>
        <authorList>
            <person name="Nie L."/>
        </authorList>
    </citation>
    <scope>NUCLEOTIDE SEQUENCE [LARGE SCALE GENOMIC DNA]</scope>
    <source>
        <strain evidence="12 13">KCTC 52166</strain>
    </source>
</reference>
<keyword evidence="9" id="KW-0472">Membrane</keyword>
<keyword evidence="10" id="KW-0732">Signal</keyword>
<proteinExistence type="inferred from homology"/>
<evidence type="ECO:0000256" key="10">
    <source>
        <dbReference type="SAM" id="SignalP"/>
    </source>
</evidence>
<dbReference type="AlphaFoldDB" id="A0A431U8Q1"/>
<evidence type="ECO:0000256" key="9">
    <source>
        <dbReference type="ARBA" id="ARBA00023136"/>
    </source>
</evidence>
<keyword evidence="13" id="KW-1185">Reference proteome</keyword>
<dbReference type="OrthoDB" id="1039448at2"/>
<evidence type="ECO:0000259" key="11">
    <source>
        <dbReference type="PROSITE" id="PS52015"/>
    </source>
</evidence>
<accession>A0A431U8Q1</accession>
<comment type="subcellular location">
    <subcellularLocation>
        <location evidence="1">Cell inner membrane</location>
        <topology evidence="1">Single-pass membrane protein</topology>
        <orientation evidence="1">Periplasmic side</orientation>
    </subcellularLocation>
</comment>
<dbReference type="NCBIfam" id="TIGR01352">
    <property type="entry name" value="tonB_Cterm"/>
    <property type="match status" value="3"/>
</dbReference>
<feature type="domain" description="TonB C-terminal" evidence="11">
    <location>
        <begin position="187"/>
        <end position="283"/>
    </location>
</feature>
<keyword evidence="3" id="KW-0813">Transport</keyword>
<evidence type="ECO:0000313" key="13">
    <source>
        <dbReference type="Proteomes" id="UP000282184"/>
    </source>
</evidence>
<dbReference type="RefSeq" id="WP_126691610.1">
    <property type="nucleotide sequence ID" value="NZ_RXOF01000001.1"/>
</dbReference>
<comment type="caution">
    <text evidence="12">The sequence shown here is derived from an EMBL/GenBank/DDBJ whole genome shotgun (WGS) entry which is preliminary data.</text>
</comment>
<keyword evidence="6" id="KW-0812">Transmembrane</keyword>
<dbReference type="GO" id="GO:0055085">
    <property type="term" value="P:transmembrane transport"/>
    <property type="evidence" value="ECO:0007669"/>
    <property type="project" value="InterPro"/>
</dbReference>
<dbReference type="GO" id="GO:0031992">
    <property type="term" value="F:energy transducer activity"/>
    <property type="evidence" value="ECO:0007669"/>
    <property type="project" value="TreeGrafter"/>
</dbReference>
<dbReference type="Pfam" id="PF03544">
    <property type="entry name" value="TonB_C"/>
    <property type="match status" value="4"/>
</dbReference>
<dbReference type="EMBL" id="RXOF01000001">
    <property type="protein sequence ID" value="RTQ53684.1"/>
    <property type="molecule type" value="Genomic_DNA"/>
</dbReference>
<evidence type="ECO:0000256" key="4">
    <source>
        <dbReference type="ARBA" id="ARBA00022475"/>
    </source>
</evidence>
<dbReference type="PROSITE" id="PS52015">
    <property type="entry name" value="TONB_CTD"/>
    <property type="match status" value="1"/>
</dbReference>
<dbReference type="PANTHER" id="PTHR33446">
    <property type="entry name" value="PROTEIN TONB-RELATED"/>
    <property type="match status" value="1"/>
</dbReference>
<evidence type="ECO:0000256" key="1">
    <source>
        <dbReference type="ARBA" id="ARBA00004383"/>
    </source>
</evidence>
<dbReference type="Gene3D" id="3.30.1150.10">
    <property type="match status" value="4"/>
</dbReference>
<dbReference type="InterPro" id="IPR006260">
    <property type="entry name" value="TonB/TolA_C"/>
</dbReference>
<evidence type="ECO:0000313" key="12">
    <source>
        <dbReference type="EMBL" id="RTQ53684.1"/>
    </source>
</evidence>
<feature type="chain" id="PRO_5019125999" evidence="10">
    <location>
        <begin position="28"/>
        <end position="521"/>
    </location>
</feature>
<feature type="signal peptide" evidence="10">
    <location>
        <begin position="1"/>
        <end position="27"/>
    </location>
</feature>
<gene>
    <name evidence="12" type="ORF">EJV47_02810</name>
</gene>
<keyword evidence="8" id="KW-1133">Transmembrane helix</keyword>
<evidence type="ECO:0000256" key="7">
    <source>
        <dbReference type="ARBA" id="ARBA00022927"/>
    </source>
</evidence>
<dbReference type="GO" id="GO:0015031">
    <property type="term" value="P:protein transport"/>
    <property type="evidence" value="ECO:0007669"/>
    <property type="project" value="UniProtKB-KW"/>
</dbReference>
<evidence type="ECO:0000256" key="5">
    <source>
        <dbReference type="ARBA" id="ARBA00022519"/>
    </source>
</evidence>
<evidence type="ECO:0000256" key="8">
    <source>
        <dbReference type="ARBA" id="ARBA00022989"/>
    </source>
</evidence>
<evidence type="ECO:0000256" key="2">
    <source>
        <dbReference type="ARBA" id="ARBA00006555"/>
    </source>
</evidence>
<keyword evidence="7" id="KW-0653">Protein transport</keyword>
<dbReference type="GO" id="GO:0098797">
    <property type="term" value="C:plasma membrane protein complex"/>
    <property type="evidence" value="ECO:0007669"/>
    <property type="project" value="TreeGrafter"/>
</dbReference>
<name>A0A431U8Q1_9BACT</name>
<protein>
    <submittedName>
        <fullName evidence="12">TonB family protein</fullName>
    </submittedName>
</protein>
<dbReference type="InterPro" id="IPR037682">
    <property type="entry name" value="TonB_C"/>
</dbReference>
<keyword evidence="5" id="KW-0997">Cell inner membrane</keyword>
<dbReference type="PANTHER" id="PTHR33446:SF2">
    <property type="entry name" value="PROTEIN TONB"/>
    <property type="match status" value="1"/>
</dbReference>
<organism evidence="12 13">
    <name type="scientific">Hymenobacter gummosus</name>
    <dbReference type="NCBI Taxonomy" id="1776032"/>
    <lineage>
        <taxon>Bacteria</taxon>
        <taxon>Pseudomonadati</taxon>
        <taxon>Bacteroidota</taxon>
        <taxon>Cytophagia</taxon>
        <taxon>Cytophagales</taxon>
        <taxon>Hymenobacteraceae</taxon>
        <taxon>Hymenobacter</taxon>
    </lineage>
</organism>
<dbReference type="SUPFAM" id="SSF74653">
    <property type="entry name" value="TolA/TonB C-terminal domain"/>
    <property type="match status" value="4"/>
</dbReference>
<evidence type="ECO:0000256" key="6">
    <source>
        <dbReference type="ARBA" id="ARBA00022692"/>
    </source>
</evidence>